<feature type="domain" description="PiggyBac transposable element-derived protein" evidence="1">
    <location>
        <begin position="16"/>
        <end position="129"/>
    </location>
</feature>
<protein>
    <submittedName>
        <fullName evidence="2">PiggyBac transposable element-derived protein 3</fullName>
    </submittedName>
</protein>
<proteinExistence type="predicted"/>
<dbReference type="OrthoDB" id="8300647at2759"/>
<dbReference type="InterPro" id="IPR029526">
    <property type="entry name" value="PGBD"/>
</dbReference>
<dbReference type="Pfam" id="PF13843">
    <property type="entry name" value="DDE_Tnp_1_7"/>
    <property type="match status" value="1"/>
</dbReference>
<gene>
    <name evidence="2" type="primary">PGBD3</name>
    <name evidence="2" type="ORF">NPIL_695421</name>
</gene>
<organism evidence="2 3">
    <name type="scientific">Nephila pilipes</name>
    <name type="common">Giant wood spider</name>
    <name type="synonym">Nephila maculata</name>
    <dbReference type="NCBI Taxonomy" id="299642"/>
    <lineage>
        <taxon>Eukaryota</taxon>
        <taxon>Metazoa</taxon>
        <taxon>Ecdysozoa</taxon>
        <taxon>Arthropoda</taxon>
        <taxon>Chelicerata</taxon>
        <taxon>Arachnida</taxon>
        <taxon>Araneae</taxon>
        <taxon>Araneomorphae</taxon>
        <taxon>Entelegynae</taxon>
        <taxon>Araneoidea</taxon>
        <taxon>Nephilidae</taxon>
        <taxon>Nephila</taxon>
    </lineage>
</organism>
<keyword evidence="3" id="KW-1185">Reference proteome</keyword>
<evidence type="ECO:0000313" key="2">
    <source>
        <dbReference type="EMBL" id="GFT69598.1"/>
    </source>
</evidence>
<reference evidence="2" key="1">
    <citation type="submission" date="2020-08" db="EMBL/GenBank/DDBJ databases">
        <title>Multicomponent nature underlies the extraordinary mechanical properties of spider dragline silk.</title>
        <authorList>
            <person name="Kono N."/>
            <person name="Nakamura H."/>
            <person name="Mori M."/>
            <person name="Yoshida Y."/>
            <person name="Ohtoshi R."/>
            <person name="Malay A.D."/>
            <person name="Moran D.A.P."/>
            <person name="Tomita M."/>
            <person name="Numata K."/>
            <person name="Arakawa K."/>
        </authorList>
    </citation>
    <scope>NUCLEOTIDE SEQUENCE</scope>
</reference>
<dbReference type="PANTHER" id="PTHR47272">
    <property type="entry name" value="DDE_TNP_1_7 DOMAIN-CONTAINING PROTEIN"/>
    <property type="match status" value="1"/>
</dbReference>
<sequence>MEMYSGRKNESSGMPLCEDVVTQLLSKIADPRRYEIYFANIFISDNLLKKLADFRIGTKSTVRSNCIGQLHLLDNNTLAKETRRAMDFGSDVTVFICHWNDNAVVSVASNHQTQQPISYTNRYSKSEKKRKFMLPNLLL</sequence>
<dbReference type="EMBL" id="BMAW01116192">
    <property type="protein sequence ID" value="GFT69598.1"/>
    <property type="molecule type" value="Genomic_DNA"/>
</dbReference>
<dbReference type="Proteomes" id="UP000887013">
    <property type="component" value="Unassembled WGS sequence"/>
</dbReference>
<dbReference type="AlphaFoldDB" id="A0A8X6PJB4"/>
<evidence type="ECO:0000313" key="3">
    <source>
        <dbReference type="Proteomes" id="UP000887013"/>
    </source>
</evidence>
<dbReference type="PANTHER" id="PTHR47272:SF1">
    <property type="entry name" value="PIGGYBAC TRANSPOSABLE ELEMENT-DERIVED PROTEIN 3-LIKE"/>
    <property type="match status" value="1"/>
</dbReference>
<comment type="caution">
    <text evidence="2">The sequence shown here is derived from an EMBL/GenBank/DDBJ whole genome shotgun (WGS) entry which is preliminary data.</text>
</comment>
<accession>A0A8X6PJB4</accession>
<name>A0A8X6PJB4_NEPPI</name>
<evidence type="ECO:0000259" key="1">
    <source>
        <dbReference type="Pfam" id="PF13843"/>
    </source>
</evidence>